<dbReference type="GO" id="GO:0005829">
    <property type="term" value="C:cytosol"/>
    <property type="evidence" value="ECO:0007669"/>
    <property type="project" value="TreeGrafter"/>
</dbReference>
<evidence type="ECO:0000256" key="4">
    <source>
        <dbReference type="ARBA" id="ARBA00004769"/>
    </source>
</evidence>
<feature type="domain" description="Thiaminase-2/PQQC" evidence="10">
    <location>
        <begin position="331"/>
        <end position="422"/>
    </location>
</feature>
<dbReference type="InterPro" id="IPR029056">
    <property type="entry name" value="Ribokinase-like"/>
</dbReference>
<evidence type="ECO:0000256" key="9">
    <source>
        <dbReference type="ARBA" id="ARBA00022977"/>
    </source>
</evidence>
<dbReference type="NCBIfam" id="TIGR00097">
    <property type="entry name" value="HMP-P_kinase"/>
    <property type="match status" value="1"/>
</dbReference>
<keyword evidence="8" id="KW-0067">ATP-binding</keyword>
<feature type="domain" description="Thiaminase-2/PQQC" evidence="10">
    <location>
        <begin position="428"/>
        <end position="544"/>
    </location>
</feature>
<dbReference type="CDD" id="cd01169">
    <property type="entry name" value="HMPP_kinase"/>
    <property type="match status" value="1"/>
</dbReference>
<comment type="catalytic activity">
    <reaction evidence="2">
        <text>4-amino-2-methyl-5-(phosphooxymethyl)pyrimidine + ATP = 4-amino-2-methyl-5-(diphosphooxymethyl)pyrimidine + ADP</text>
        <dbReference type="Rhea" id="RHEA:19893"/>
        <dbReference type="ChEBI" id="CHEBI:30616"/>
        <dbReference type="ChEBI" id="CHEBI:57841"/>
        <dbReference type="ChEBI" id="CHEBI:58354"/>
        <dbReference type="ChEBI" id="CHEBI:456216"/>
        <dbReference type="EC" id="2.7.4.7"/>
    </reaction>
</comment>
<dbReference type="GO" id="GO:0009228">
    <property type="term" value="P:thiamine biosynthetic process"/>
    <property type="evidence" value="ECO:0007669"/>
    <property type="project" value="UniProtKB-KW"/>
</dbReference>
<reference evidence="12 13" key="2">
    <citation type="journal article" date="2016" name="J. Biotechnol.">
        <title>Complete genome sequence of Arthrobacter alpinus ERGS4:06, a yellow pigmented bacterium tolerant to cold and radiations isolated from Sikkim Himalaya.</title>
        <authorList>
            <person name="Kumar R."/>
            <person name="Singh D."/>
            <person name="Swarnkar M.K."/>
            <person name="Singh A.K."/>
            <person name="Kumar S."/>
        </authorList>
    </citation>
    <scope>NUCLEOTIDE SEQUENCE [LARGE SCALE GENOMIC DNA]</scope>
    <source>
        <strain evidence="12 13">ERGS4:06</strain>
    </source>
</reference>
<dbReference type="OrthoDB" id="34166at2"/>
<evidence type="ECO:0000256" key="1">
    <source>
        <dbReference type="ARBA" id="ARBA00000151"/>
    </source>
</evidence>
<proteinExistence type="predicted"/>
<accession>A0A0S2LZ89</accession>
<evidence type="ECO:0000256" key="2">
    <source>
        <dbReference type="ARBA" id="ARBA00000565"/>
    </source>
</evidence>
<dbReference type="InterPro" id="IPR004305">
    <property type="entry name" value="Thiaminase-2/PQQC"/>
</dbReference>
<dbReference type="Gene3D" id="1.20.910.10">
    <property type="entry name" value="Heme oxygenase-like"/>
    <property type="match status" value="1"/>
</dbReference>
<evidence type="ECO:0000256" key="5">
    <source>
        <dbReference type="ARBA" id="ARBA00022679"/>
    </source>
</evidence>
<dbReference type="GO" id="GO:0005524">
    <property type="term" value="F:ATP binding"/>
    <property type="evidence" value="ECO:0007669"/>
    <property type="project" value="UniProtKB-KW"/>
</dbReference>
<evidence type="ECO:0000256" key="6">
    <source>
        <dbReference type="ARBA" id="ARBA00022741"/>
    </source>
</evidence>
<keyword evidence="9" id="KW-0784">Thiamine biosynthesis</keyword>
<keyword evidence="6" id="KW-0547">Nucleotide-binding</keyword>
<evidence type="ECO:0000256" key="3">
    <source>
        <dbReference type="ARBA" id="ARBA00003848"/>
    </source>
</evidence>
<evidence type="ECO:0000313" key="13">
    <source>
        <dbReference type="Proteomes" id="UP000059574"/>
    </source>
</evidence>
<gene>
    <name evidence="12" type="ORF">AS189_09990</name>
</gene>
<dbReference type="GO" id="GO:0009229">
    <property type="term" value="P:thiamine diphosphate biosynthetic process"/>
    <property type="evidence" value="ECO:0007669"/>
    <property type="project" value="UniProtKB-UniPathway"/>
</dbReference>
<comment type="function">
    <text evidence="3">Catalyzes the phosphorylation of hydroxymethylpyrimidine phosphate (HMP-P) to HMP-PP, and of HMP to HMP-P.</text>
</comment>
<evidence type="ECO:0000313" key="12">
    <source>
        <dbReference type="EMBL" id="ALO66770.1"/>
    </source>
</evidence>
<dbReference type="InterPro" id="IPR004399">
    <property type="entry name" value="HMP/HMP-P_kinase_dom"/>
</dbReference>
<comment type="pathway">
    <text evidence="4">Cofactor biosynthesis; thiamine diphosphate biosynthesis; 4-amino-2-methyl-5-diphosphomethylpyrimidine from 5-amino-1-(5-phospho-D-ribosyl)imidazole: step 3/3.</text>
</comment>
<evidence type="ECO:0000256" key="7">
    <source>
        <dbReference type="ARBA" id="ARBA00022777"/>
    </source>
</evidence>
<dbReference type="EMBL" id="CP013200">
    <property type="protein sequence ID" value="ALO66770.1"/>
    <property type="molecule type" value="Genomic_DNA"/>
</dbReference>
<dbReference type="SUPFAM" id="SSF48613">
    <property type="entry name" value="Heme oxygenase-like"/>
    <property type="match status" value="1"/>
</dbReference>
<dbReference type="InterPro" id="IPR013749">
    <property type="entry name" value="PM/HMP-P_kinase-1"/>
</dbReference>
<dbReference type="Pfam" id="PF08543">
    <property type="entry name" value="Phos_pyr_kin"/>
    <property type="match status" value="1"/>
</dbReference>
<dbReference type="InterPro" id="IPR016084">
    <property type="entry name" value="Haem_Oase-like_multi-hlx"/>
</dbReference>
<reference evidence="13" key="1">
    <citation type="submission" date="2015-11" db="EMBL/GenBank/DDBJ databases">
        <authorList>
            <person name="Kumar R."/>
            <person name="Singh D."/>
            <person name="Swarnkar M.K."/>
            <person name="Singh A.K."/>
            <person name="Kumar S."/>
        </authorList>
    </citation>
    <scope>NUCLEOTIDE SEQUENCE [LARGE SCALE GENOMIC DNA]</scope>
    <source>
        <strain evidence="13">ERGS4:06</strain>
    </source>
</reference>
<organism evidence="12 13">
    <name type="scientific">Arthrobacter alpinus</name>
    <dbReference type="NCBI Taxonomy" id="656366"/>
    <lineage>
        <taxon>Bacteria</taxon>
        <taxon>Bacillati</taxon>
        <taxon>Actinomycetota</taxon>
        <taxon>Actinomycetes</taxon>
        <taxon>Micrococcales</taxon>
        <taxon>Micrococcaceae</taxon>
        <taxon>Arthrobacter</taxon>
    </lineage>
</organism>
<dbReference type="PANTHER" id="PTHR20858:SF17">
    <property type="entry name" value="HYDROXYMETHYLPYRIMIDINE_PHOSPHOMETHYLPYRIMIDINE KINASE THI20-RELATED"/>
    <property type="match status" value="1"/>
</dbReference>
<dbReference type="GO" id="GO:0008972">
    <property type="term" value="F:phosphomethylpyrimidine kinase activity"/>
    <property type="evidence" value="ECO:0007669"/>
    <property type="project" value="UniProtKB-EC"/>
</dbReference>
<dbReference type="SUPFAM" id="SSF53613">
    <property type="entry name" value="Ribokinase-like"/>
    <property type="match status" value="1"/>
</dbReference>
<keyword evidence="5" id="KW-0808">Transferase</keyword>
<dbReference type="FunFam" id="3.40.1190.20:FF:000003">
    <property type="entry name" value="Phosphomethylpyrimidine kinase ThiD"/>
    <property type="match status" value="1"/>
</dbReference>
<dbReference type="CDD" id="cd19365">
    <property type="entry name" value="TenA_C-like"/>
    <property type="match status" value="1"/>
</dbReference>
<feature type="domain" description="Pyridoxamine kinase/Phosphomethylpyrimidine kinase" evidence="11">
    <location>
        <begin position="49"/>
        <end position="296"/>
    </location>
</feature>
<name>A0A0S2LZ89_9MICC</name>
<keyword evidence="7" id="KW-0418">Kinase</keyword>
<sequence>MNTTAIFSPAPPPAALPALSLDYPAPSEATDQQPLPVKHPRVLSIAGSDPSGGAGIQADIKAISAHGGYAMAAVTALTAQNTRGVQDIHVPPVEFLRAQLDALSEDITIDAVKIGMLGTAAVMTAVGEWLGRTQPPVVVLDPVMVATSGDQLMDPAARTAMVGLLKRVHLVTPNLPELGVLLGKPVATSWAEALAQGKELAAAHHVRVLVKGGHLPGPDCPDALITLDGTVEEFHARRIDTPNTHGTGCSFSAAVAALQARCGDWGMSVRHAKDWLVQALETSQELSIGGGPGPVNHLNELWASAAPRMDSFSAELWADCAEQRAAIMELDFIKELAAGTLSRHHFAYYLAQDALYLVTYSRVLARASALAPTEAEQKFWAGGAQNCLEVEASLHRDWLSSYSVAPSGTAQAATSGTAQAATAGTAQSASAPGPVTKHYVDHLQGVAFSGSYAEVVAAVLPCYWLYAEVGRVLHADYVAFSSENSHEHPYGAWLQSYAGDDFAQATRTAVRIMDGAARRGSARDRAGMKAAFAHSAQYELDFFAAPHTHAPEPIGALGD</sequence>
<dbReference type="Gene3D" id="3.40.1190.20">
    <property type="match status" value="1"/>
</dbReference>
<dbReference type="GO" id="GO:0008902">
    <property type="term" value="F:hydroxymethylpyrimidine kinase activity"/>
    <property type="evidence" value="ECO:0007669"/>
    <property type="project" value="UniProtKB-EC"/>
</dbReference>
<dbReference type="PANTHER" id="PTHR20858">
    <property type="entry name" value="PHOSPHOMETHYLPYRIMIDINE KINASE"/>
    <property type="match status" value="1"/>
</dbReference>
<dbReference type="Pfam" id="PF03070">
    <property type="entry name" value="TENA_THI-4"/>
    <property type="match status" value="2"/>
</dbReference>
<evidence type="ECO:0000256" key="8">
    <source>
        <dbReference type="ARBA" id="ARBA00022840"/>
    </source>
</evidence>
<dbReference type="Proteomes" id="UP000059574">
    <property type="component" value="Chromosome"/>
</dbReference>
<evidence type="ECO:0000259" key="11">
    <source>
        <dbReference type="Pfam" id="PF08543"/>
    </source>
</evidence>
<comment type="catalytic activity">
    <reaction evidence="1">
        <text>4-amino-5-hydroxymethyl-2-methylpyrimidine + ATP = 4-amino-2-methyl-5-(phosphooxymethyl)pyrimidine + ADP + H(+)</text>
        <dbReference type="Rhea" id="RHEA:23096"/>
        <dbReference type="ChEBI" id="CHEBI:15378"/>
        <dbReference type="ChEBI" id="CHEBI:16892"/>
        <dbReference type="ChEBI" id="CHEBI:30616"/>
        <dbReference type="ChEBI" id="CHEBI:58354"/>
        <dbReference type="ChEBI" id="CHEBI:456216"/>
        <dbReference type="EC" id="2.7.1.49"/>
    </reaction>
</comment>
<dbReference type="RefSeq" id="WP_062288231.1">
    <property type="nucleotide sequence ID" value="NZ_CP013200.1"/>
</dbReference>
<evidence type="ECO:0000259" key="10">
    <source>
        <dbReference type="Pfam" id="PF03070"/>
    </source>
</evidence>
<protein>
    <submittedName>
        <fullName evidence="12">Uncharacterized protein</fullName>
    </submittedName>
</protein>
<dbReference type="UniPathway" id="UPA00060">
    <property type="reaction ID" value="UER00138"/>
</dbReference>
<dbReference type="AlphaFoldDB" id="A0A0S2LZ89"/>